<name>A0A498QTW3_9MYCO</name>
<dbReference type="RefSeq" id="WP_099187680.1">
    <property type="nucleotide sequence ID" value="NZ_UPHN01000149.1"/>
</dbReference>
<dbReference type="AlphaFoldDB" id="A0A498QTW3"/>
<dbReference type="OrthoDB" id="4636484at2"/>
<sequence length="672" mass="70207">MSVPRPTGEYAEQMLESGGWPGLDEDAFHDRAQKLTQVLRQVSDVLQICQQQRSEIFDAGIWSGGAADAANGEVDGHIEQLRTLQDNVTAAIAWHAQVAGLSAQAKSNISDNVEGALREINILEHDPKLDIEERRTAINALVSEARGVNLSVVADTAEQILASKAWKAAPSALQYLLDRKTPPPATNPEVSARISAAPTVPTEERADLLAVVPAEFGVRQPVSETFGSAHWGSLSAAESPGRVRQSAVHGPGAESGTPVTPTAVGEQPPRAGGPEKRLDAAAPQPLSPRLAGNAPRVLPAGVGGRSPLPAAPTGDMVRLGNASPGGADDGGPISSGWPAGSSAGAGWGLGPAAGPAPSGPPPVARTVPPDGGAGRARSVVRTELGNGTPPEIAAAAMVPVSAARAARDTIAAACTAEALRRKRGGADPLRLARRIAAALNAPDGGGADDLDFFWITAVTIDGAIVVANSYGLAYIPDEVRLPDQIQLASADDSIPVAERVRCATYPMLAVQAWAVHHNRRLRAVIGTEEQLSNCDSGAAKVVLEPDDIPDSGRMRGRSRLEVIDSVGAARLADTSDLRLVDLLPPAPVAANRPSDERVKLWFRVIEPMASEASGRTEAHLRAFHIYAAHSRELALHQAHSAAAPAAQRAAVADWLYWQHLNGLLDRALSHAR</sequence>
<proteinExistence type="predicted"/>
<gene>
    <name evidence="2" type="primary">espK_1</name>
    <name evidence="2" type="ORF">LAUMK142_04664</name>
</gene>
<evidence type="ECO:0000256" key="1">
    <source>
        <dbReference type="SAM" id="MobiDB-lite"/>
    </source>
</evidence>
<evidence type="ECO:0000313" key="3">
    <source>
        <dbReference type="Proteomes" id="UP000268285"/>
    </source>
</evidence>
<dbReference type="EMBL" id="UPHU01000001">
    <property type="protein sequence ID" value="VBA54451.1"/>
    <property type="molecule type" value="Genomic_DNA"/>
</dbReference>
<reference evidence="2 3" key="1">
    <citation type="submission" date="2018-09" db="EMBL/GenBank/DDBJ databases">
        <authorList>
            <person name="Tagini F."/>
        </authorList>
    </citation>
    <scope>NUCLEOTIDE SEQUENCE [LARGE SCALE GENOMIC DNA]</scope>
    <source>
        <strain evidence="2 3">MK142</strain>
    </source>
</reference>
<feature type="region of interest" description="Disordered" evidence="1">
    <location>
        <begin position="233"/>
        <end position="375"/>
    </location>
</feature>
<accession>A0A498QTW3</accession>
<keyword evidence="3" id="KW-1185">Reference proteome</keyword>
<protein>
    <submittedName>
        <fullName evidence="2">ESX-1 secretion-associated protein EspK</fullName>
    </submittedName>
</protein>
<organism evidence="2 3">
    <name type="scientific">Mycobacterium pseudokansasii</name>
    <dbReference type="NCBI Taxonomy" id="2341080"/>
    <lineage>
        <taxon>Bacteria</taxon>
        <taxon>Bacillati</taxon>
        <taxon>Actinomycetota</taxon>
        <taxon>Actinomycetes</taxon>
        <taxon>Mycobacteriales</taxon>
        <taxon>Mycobacteriaceae</taxon>
        <taxon>Mycobacterium</taxon>
    </lineage>
</organism>
<feature type="compositionally biased region" description="Low complexity" evidence="1">
    <location>
        <begin position="330"/>
        <end position="342"/>
    </location>
</feature>
<evidence type="ECO:0000313" key="2">
    <source>
        <dbReference type="EMBL" id="VBA54451.1"/>
    </source>
</evidence>
<dbReference type="Proteomes" id="UP000268285">
    <property type="component" value="Unassembled WGS sequence"/>
</dbReference>